<dbReference type="SUPFAM" id="SSF47473">
    <property type="entry name" value="EF-hand"/>
    <property type="match status" value="1"/>
</dbReference>
<dbReference type="InterPro" id="IPR015943">
    <property type="entry name" value="WD40/YVTN_repeat-like_dom_sf"/>
</dbReference>
<comment type="caution">
    <text evidence="7">The sequence shown here is derived from an EMBL/GenBank/DDBJ whole genome shotgun (WGS) entry which is preliminary data.</text>
</comment>
<dbReference type="OrthoDB" id="1068471at2759"/>
<evidence type="ECO:0000256" key="3">
    <source>
        <dbReference type="ARBA" id="ARBA00022837"/>
    </source>
</evidence>
<dbReference type="InterPro" id="IPR018247">
    <property type="entry name" value="EF_Hand_1_Ca_BS"/>
</dbReference>
<proteinExistence type="predicted"/>
<evidence type="ECO:0000256" key="1">
    <source>
        <dbReference type="ARBA" id="ARBA00022574"/>
    </source>
</evidence>
<evidence type="ECO:0000259" key="6">
    <source>
        <dbReference type="PROSITE" id="PS50222"/>
    </source>
</evidence>
<dbReference type="PRINTS" id="PR00320">
    <property type="entry name" value="GPROTEINBRPT"/>
</dbReference>
<dbReference type="PROSITE" id="PS00018">
    <property type="entry name" value="EF_HAND_1"/>
    <property type="match status" value="1"/>
</dbReference>
<dbReference type="InterPro" id="IPR019775">
    <property type="entry name" value="WD40_repeat_CS"/>
</dbReference>
<organism evidence="7 8">
    <name type="scientific">Triparma laevis f. longispina</name>
    <dbReference type="NCBI Taxonomy" id="1714387"/>
    <lineage>
        <taxon>Eukaryota</taxon>
        <taxon>Sar</taxon>
        <taxon>Stramenopiles</taxon>
        <taxon>Ochrophyta</taxon>
        <taxon>Bolidophyceae</taxon>
        <taxon>Parmales</taxon>
        <taxon>Triparmaceae</taxon>
        <taxon>Triparma</taxon>
    </lineage>
</organism>
<keyword evidence="1 4" id="KW-0853">WD repeat</keyword>
<feature type="repeat" description="WD" evidence="4">
    <location>
        <begin position="397"/>
        <end position="438"/>
    </location>
</feature>
<dbReference type="EMBL" id="BRXW01000273">
    <property type="protein sequence ID" value="GMI17000.1"/>
    <property type="molecule type" value="Genomic_DNA"/>
</dbReference>
<dbReference type="AlphaFoldDB" id="A0A9W7KZK4"/>
<dbReference type="PROSITE" id="PS50082">
    <property type="entry name" value="WD_REPEATS_2"/>
    <property type="match status" value="5"/>
</dbReference>
<dbReference type="InterPro" id="IPR001680">
    <property type="entry name" value="WD40_rpt"/>
</dbReference>
<reference evidence="8" key="1">
    <citation type="journal article" date="2023" name="Commun. Biol.">
        <title>Genome analysis of Parmales, the sister group of diatoms, reveals the evolutionary specialization of diatoms from phago-mixotrophs to photoautotrophs.</title>
        <authorList>
            <person name="Ban H."/>
            <person name="Sato S."/>
            <person name="Yoshikawa S."/>
            <person name="Yamada K."/>
            <person name="Nakamura Y."/>
            <person name="Ichinomiya M."/>
            <person name="Sato N."/>
            <person name="Blanc-Mathieu R."/>
            <person name="Endo H."/>
            <person name="Kuwata A."/>
            <person name="Ogata H."/>
        </authorList>
    </citation>
    <scope>NUCLEOTIDE SEQUENCE [LARGE SCALE GENOMIC DNA]</scope>
    <source>
        <strain evidence="8">NIES 3700</strain>
    </source>
</reference>
<dbReference type="PANTHER" id="PTHR44324">
    <property type="entry name" value="WD40 REPEAT DOMAIN 95"/>
    <property type="match status" value="1"/>
</dbReference>
<dbReference type="InterPro" id="IPR036322">
    <property type="entry name" value="WD40_repeat_dom_sf"/>
</dbReference>
<dbReference type="Gene3D" id="1.10.238.10">
    <property type="entry name" value="EF-hand"/>
    <property type="match status" value="1"/>
</dbReference>
<dbReference type="InterPro" id="IPR051242">
    <property type="entry name" value="WD-EF-hand_domain"/>
</dbReference>
<feature type="domain" description="EF-hand" evidence="6">
    <location>
        <begin position="115"/>
        <end position="150"/>
    </location>
</feature>
<dbReference type="Gene3D" id="2.130.10.10">
    <property type="entry name" value="YVTN repeat-like/Quinoprotein amine dehydrogenase"/>
    <property type="match status" value="4"/>
</dbReference>
<sequence length="1024" mass="114571">MHSPDHDGEEKYDEGSRTSPLLKGGADEDGRGTFSLTGVGLEEGMKILNDKRDDDEGFDLDDRFIAEIMMSLNNEKIATLRKAFEQNDDDGLSLAEFVHVMTSILDMGHLMTADQFAANLIEFFDQVDINGDGAMEWDEFTSFIVEMGMNEHDHQPDAISNYFFTATKETGNHNAYVQDIRYHKNDTVTMFDFDSKQVRIYNSKMDLVHTIISNSGQVQCCEFLASPNLYAISTNDLSVNFYDGHSYQVVKKFRTPNQNTTVIRWIESEKLLFTGDTRGSIKAWDCQDMEEKFEMGMRDAYSAAGGLLSRRALGLHRDIILDIIELEGLEVVASASIDRTIKLWDLPTGKLRRTLVGHKKGIRKITYSSEYRFLISVGFDFDVLVWNPYVANLILRLSDHGCSLCGAEIIPNTPILVTADVEGSFKVWDVRNWKMNQTFKAEEKRSGQLKGFCALASTKSIVAVGRDMHVFDYEKIEMPEFSDEFPLCSALYNPTTSTFITCSNKFVKIWDAGEGKIMKVYRNLSDSDITAMCLDFRERKFILGDHDGSLHCYDFLNGADMKEFAYEEMDGKAHLDEITKLLYCDEHATVISTGWDKTVSIHSESEADEGVLLRRIENAHNTDITALSHSHTLSLIATGSADSRLKVWDYEFCRMEASLNEHNSPITCVQFLDPFPALMSCDAGGNVILWAVRPSKVKNRIMARWKNRPANKRAGGKPQAAAITVITVACKFAGETRGRKGTSFDEAEGEGEAEAEDDFVDKHMGSSEEAQRWIERLKRLTKNRAKKRGKKDQEEVEEFLIYAGDERGNVVVWDLLPTMEGLMKEYGGTPQGMGPLEGPLECGNPRRHIVYDAGAGGGGRGWGGEVSANSVSIISTWLAHEDSVTSLQLIDDPQAILTSSTDRLAKLWKMNGTVLGVLRQGGPKRGETWEFGLDTRAIGVKKLEDGGKIMDEVREMEALELDSSGEEDDMSSTLTMMSYDPLAAGGGMAGLARAEREQESVSYRKTPKRIPINPATVGRRRKRK</sequence>
<dbReference type="SMART" id="SM00320">
    <property type="entry name" value="WD40"/>
    <property type="match status" value="11"/>
</dbReference>
<dbReference type="GO" id="GO:0005509">
    <property type="term" value="F:calcium ion binding"/>
    <property type="evidence" value="ECO:0007669"/>
    <property type="project" value="InterPro"/>
</dbReference>
<dbReference type="InterPro" id="IPR011992">
    <property type="entry name" value="EF-hand-dom_pair"/>
</dbReference>
<protein>
    <recommendedName>
        <fullName evidence="6">EF-hand domain-containing protein</fullName>
    </recommendedName>
</protein>
<evidence type="ECO:0000256" key="4">
    <source>
        <dbReference type="PROSITE-ProRule" id="PRU00221"/>
    </source>
</evidence>
<feature type="repeat" description="WD" evidence="4">
    <location>
        <begin position="355"/>
        <end position="387"/>
    </location>
</feature>
<feature type="repeat" description="WD" evidence="4">
    <location>
        <begin position="617"/>
        <end position="651"/>
    </location>
</feature>
<feature type="region of interest" description="Disordered" evidence="5">
    <location>
        <begin position="1"/>
        <end position="35"/>
    </location>
</feature>
<feature type="region of interest" description="Disordered" evidence="5">
    <location>
        <begin position="989"/>
        <end position="1024"/>
    </location>
</feature>
<evidence type="ECO:0000256" key="2">
    <source>
        <dbReference type="ARBA" id="ARBA00022737"/>
    </source>
</evidence>
<accession>A0A9W7KZK4</accession>
<keyword evidence="2" id="KW-0677">Repeat</keyword>
<dbReference type="PANTHER" id="PTHR44324:SF4">
    <property type="entry name" value="WD40 REPEAT DOMAIN 95"/>
    <property type="match status" value="1"/>
</dbReference>
<evidence type="ECO:0000313" key="7">
    <source>
        <dbReference type="EMBL" id="GMI17000.1"/>
    </source>
</evidence>
<dbReference type="PROSITE" id="PS50294">
    <property type="entry name" value="WD_REPEATS_REGION"/>
    <property type="match status" value="3"/>
</dbReference>
<name>A0A9W7KZK4_9STRA</name>
<dbReference type="InterPro" id="IPR020472">
    <property type="entry name" value="WD40_PAC1"/>
</dbReference>
<keyword evidence="8" id="KW-1185">Reference proteome</keyword>
<dbReference type="PROSITE" id="PS00678">
    <property type="entry name" value="WD_REPEATS_1"/>
    <property type="match status" value="1"/>
</dbReference>
<gene>
    <name evidence="7" type="ORF">TrLO_g12132</name>
</gene>
<feature type="repeat" description="WD" evidence="4">
    <location>
        <begin position="877"/>
        <end position="911"/>
    </location>
</feature>
<evidence type="ECO:0000313" key="8">
    <source>
        <dbReference type="Proteomes" id="UP001165122"/>
    </source>
</evidence>
<dbReference type="InterPro" id="IPR002048">
    <property type="entry name" value="EF_hand_dom"/>
</dbReference>
<keyword evidence="3" id="KW-0106">Calcium</keyword>
<feature type="compositionally biased region" description="Basic and acidic residues" evidence="5">
    <location>
        <begin position="1"/>
        <end position="16"/>
    </location>
</feature>
<dbReference type="SUPFAM" id="SSF50978">
    <property type="entry name" value="WD40 repeat-like"/>
    <property type="match status" value="2"/>
</dbReference>
<feature type="repeat" description="WD" evidence="4">
    <location>
        <begin position="313"/>
        <end position="354"/>
    </location>
</feature>
<evidence type="ECO:0000256" key="5">
    <source>
        <dbReference type="SAM" id="MobiDB-lite"/>
    </source>
</evidence>
<dbReference type="Pfam" id="PF00400">
    <property type="entry name" value="WD40"/>
    <property type="match status" value="3"/>
</dbReference>
<dbReference type="Proteomes" id="UP001165122">
    <property type="component" value="Unassembled WGS sequence"/>
</dbReference>
<dbReference type="PROSITE" id="PS50222">
    <property type="entry name" value="EF_HAND_2"/>
    <property type="match status" value="1"/>
</dbReference>